<accession>A0A080YTZ6</accession>
<keyword evidence="4" id="KW-0808">Transferase</keyword>
<organism evidence="7">
    <name type="scientific">Triticum aestivum</name>
    <name type="common">Wheat</name>
    <dbReference type="NCBI Taxonomy" id="4565"/>
    <lineage>
        <taxon>Eukaryota</taxon>
        <taxon>Viridiplantae</taxon>
        <taxon>Streptophyta</taxon>
        <taxon>Embryophyta</taxon>
        <taxon>Tracheophyta</taxon>
        <taxon>Spermatophyta</taxon>
        <taxon>Magnoliopsida</taxon>
        <taxon>Liliopsida</taxon>
        <taxon>Poales</taxon>
        <taxon>Poaceae</taxon>
        <taxon>BOP clade</taxon>
        <taxon>Pooideae</taxon>
        <taxon>Triticodae</taxon>
        <taxon>Triticeae</taxon>
        <taxon>Triticinae</taxon>
        <taxon>Triticum</taxon>
    </lineage>
</organism>
<reference evidence="7" key="1">
    <citation type="journal article" date="2014" name="Science">
        <title>Structural and functional partitioning of bread wheat chromosome 3B.</title>
        <authorList>
            <person name="Choulet F."/>
            <person name="Alberti A."/>
            <person name="Theil S."/>
            <person name="Glover N."/>
            <person name="Barbe V."/>
            <person name="Daron J."/>
            <person name="Pingault L."/>
            <person name="Sourdille P."/>
            <person name="Couloux A."/>
            <person name="Paux E."/>
            <person name="Leroy P."/>
            <person name="Mangenot S."/>
            <person name="Guilhot N."/>
            <person name="Le Gouis J."/>
            <person name="Balfourier F."/>
            <person name="Alaux M."/>
            <person name="Jamilloux V."/>
            <person name="Poulain J."/>
            <person name="Durand C."/>
            <person name="Bellec A."/>
            <person name="Gaspin C."/>
            <person name="Safar J."/>
            <person name="Dolezel J."/>
            <person name="Rogers J."/>
            <person name="Vandepoele K."/>
            <person name="Aury J.M."/>
            <person name="Mayer K."/>
            <person name="Berges H."/>
            <person name="Quesneville H."/>
            <person name="Wincker P."/>
            <person name="Feuillet C."/>
        </authorList>
    </citation>
    <scope>NUCLEOTIDE SEQUENCE</scope>
</reference>
<evidence type="ECO:0000256" key="6">
    <source>
        <dbReference type="SAM" id="MobiDB-lite"/>
    </source>
</evidence>
<proteinExistence type="inferred from homology"/>
<dbReference type="SUPFAM" id="SSF53383">
    <property type="entry name" value="PLP-dependent transferases"/>
    <property type="match status" value="1"/>
</dbReference>
<dbReference type="PANTHER" id="PTHR46383">
    <property type="entry name" value="ASPARTATE AMINOTRANSFERASE"/>
    <property type="match status" value="1"/>
</dbReference>
<keyword evidence="5" id="KW-0663">Pyridoxal phosphate</keyword>
<dbReference type="EMBL" id="HG670306">
    <property type="protein sequence ID" value="CDM86841.1"/>
    <property type="molecule type" value="Genomic_DNA"/>
</dbReference>
<evidence type="ECO:0008006" key="8">
    <source>
        <dbReference type="Google" id="ProtNLM"/>
    </source>
</evidence>
<dbReference type="AlphaFoldDB" id="A0A080YTZ6"/>
<feature type="compositionally biased region" description="Basic and acidic residues" evidence="6">
    <location>
        <begin position="1"/>
        <end position="19"/>
    </location>
</feature>
<name>A0A080YTZ6_WHEAT</name>
<evidence type="ECO:0000256" key="2">
    <source>
        <dbReference type="ARBA" id="ARBA00007441"/>
    </source>
</evidence>
<evidence type="ECO:0000256" key="5">
    <source>
        <dbReference type="ARBA" id="ARBA00022898"/>
    </source>
</evidence>
<dbReference type="GO" id="GO:0008483">
    <property type="term" value="F:transaminase activity"/>
    <property type="evidence" value="ECO:0007669"/>
    <property type="project" value="UniProtKB-KW"/>
</dbReference>
<evidence type="ECO:0000256" key="4">
    <source>
        <dbReference type="ARBA" id="ARBA00022679"/>
    </source>
</evidence>
<dbReference type="PANTHER" id="PTHR46383:SF1">
    <property type="entry name" value="ASPARTATE AMINOTRANSFERASE"/>
    <property type="match status" value="1"/>
</dbReference>
<dbReference type="InterPro" id="IPR015424">
    <property type="entry name" value="PyrdxlP-dep_Trfase"/>
</dbReference>
<dbReference type="InterPro" id="IPR015421">
    <property type="entry name" value="PyrdxlP-dep_Trfase_major"/>
</dbReference>
<comment type="cofactor">
    <cofactor evidence="1">
        <name>pyridoxal 5'-phosphate</name>
        <dbReference type="ChEBI" id="CHEBI:597326"/>
    </cofactor>
</comment>
<dbReference type="Gene3D" id="3.40.640.10">
    <property type="entry name" value="Type I PLP-dependent aspartate aminotransferase-like (Major domain)"/>
    <property type="match status" value="1"/>
</dbReference>
<evidence type="ECO:0000256" key="1">
    <source>
        <dbReference type="ARBA" id="ARBA00001933"/>
    </source>
</evidence>
<comment type="similarity">
    <text evidence="2">Belongs to the class-I pyridoxal-phosphate-dependent aminotransferase family.</text>
</comment>
<sequence>MGVEASERVGVAEEAGEARRGRRGVSWPRWPEGRLHVAVYEVPRGGCCGRLNSSPVVEQSAVPSPSSLPSSHPCRRRRRLEDAGRKQQLAVSLVPADAKQEEKVRSNSFDLSFSLSLPWIFPDLGTCAVGVANWTSYIANAGCMELRKAICNKLQEDNGLTYSPDHVLATNGAKQCTTHAVLDVLSCGDEVNLKPKVPTKVVCAEHLELQNEILTQKSRDAQ</sequence>
<protein>
    <recommendedName>
        <fullName evidence="8">Aminotransferase class I/classII domain-containing protein</fullName>
    </recommendedName>
</protein>
<dbReference type="GO" id="GO:0006520">
    <property type="term" value="P:amino acid metabolic process"/>
    <property type="evidence" value="ECO:0007669"/>
    <property type="project" value="InterPro"/>
</dbReference>
<evidence type="ECO:0000256" key="3">
    <source>
        <dbReference type="ARBA" id="ARBA00022576"/>
    </source>
</evidence>
<gene>
    <name evidence="7" type="ORF">TRAES_3BF082600070CFD_c1</name>
</gene>
<dbReference type="HOGENOM" id="CLU_1247297_0_0_1"/>
<dbReference type="InterPro" id="IPR050596">
    <property type="entry name" value="AspAT/PAT-like"/>
</dbReference>
<evidence type="ECO:0000313" key="7">
    <source>
        <dbReference type="EMBL" id="CDM86841.1"/>
    </source>
</evidence>
<feature type="region of interest" description="Disordered" evidence="6">
    <location>
        <begin position="1"/>
        <end position="25"/>
    </location>
</feature>
<keyword evidence="3" id="KW-0032">Aminotransferase</keyword>